<dbReference type="Gene3D" id="3.40.50.11790">
    <property type="match status" value="1"/>
</dbReference>
<feature type="domain" description="Tail sheath protein C-terminal" evidence="4">
    <location>
        <begin position="342"/>
        <end position="444"/>
    </location>
</feature>
<dbReference type="Gene3D" id="3.30.1370.220">
    <property type="match status" value="1"/>
</dbReference>
<dbReference type="EMBL" id="CP114052">
    <property type="protein sequence ID" value="WAW15455.1"/>
    <property type="molecule type" value="Genomic_DNA"/>
</dbReference>
<dbReference type="RefSeq" id="WP_269312128.1">
    <property type="nucleotide sequence ID" value="NZ_CP114052.1"/>
</dbReference>
<reference evidence="5" key="1">
    <citation type="submission" date="2022-12" db="EMBL/GenBank/DDBJ databases">
        <title>Peptostreptococcus.</title>
        <authorList>
            <person name="Lee S.H."/>
        </authorList>
    </citation>
    <scope>NUCLEOTIDE SEQUENCE</scope>
    <source>
        <strain evidence="5">CBA3647</strain>
    </source>
</reference>
<keyword evidence="6" id="KW-1185">Reference proteome</keyword>
<gene>
    <name evidence="5" type="ORF">O0R46_03145</name>
</gene>
<sequence length="446" mass="49694">MALGGGQYTTTDKSLAGAYINSVSAARTLDLTGENGIVAIALEHNFGNQGELFKVRTSEFRENSLTIFGYSLFDEKLKGIRELIENSKMVYFYILNKTTKAENAYAIANKGGTRGNDITIKVQTNIDDPKKKDVITMLDYIVIDKQTVTTAKDLYPNILVTFKPDSLLELTAGTKLASGEDGTATNENHQDFLNKLETKSFNVLACMSTTKELQKLYITYTKRMRNEIGLKFATVVCEASDIGGDITMYDFEGVVVVKNKVKGEKVKGNELVPFTAAIYANAELGRSNLNRLYTGEYDVVTEFTQFQLNEFRKQGRFVYHQVGDSVRVLEDVNGLITTTDTKGSEFKDNQVIRVLDALAMADAKVFNEMYLGKVNIDKPGIESLQNKIVEIREAFLAKNALKAYDKKGIKVEEVQIEGVRGAVKVDSVITPAECFRQLYLTNYVQI</sequence>
<dbReference type="InterPro" id="IPR020287">
    <property type="entry name" value="Tail_sheath_C"/>
</dbReference>
<feature type="domain" description="Phage tail sheath protein-like beta-sandwich" evidence="3">
    <location>
        <begin position="103"/>
        <end position="180"/>
    </location>
</feature>
<evidence type="ECO:0000259" key="2">
    <source>
        <dbReference type="Pfam" id="PF04984"/>
    </source>
</evidence>
<dbReference type="InterPro" id="IPR035089">
    <property type="entry name" value="Phage_sheath_subtilisin"/>
</dbReference>
<dbReference type="Gene3D" id="3.30.1490.360">
    <property type="match status" value="1"/>
</dbReference>
<comment type="similarity">
    <text evidence="1">Belongs to the myoviridae tail sheath protein family.</text>
</comment>
<organism evidence="5 6">
    <name type="scientific">Peptostreptococcus equinus</name>
    <dbReference type="NCBI Taxonomy" id="3003601"/>
    <lineage>
        <taxon>Bacteria</taxon>
        <taxon>Bacillati</taxon>
        <taxon>Bacillota</taxon>
        <taxon>Clostridia</taxon>
        <taxon>Peptostreptococcales</taxon>
        <taxon>Peptostreptococcaceae</taxon>
        <taxon>Peptostreptococcus</taxon>
    </lineage>
</organism>
<dbReference type="Gene3D" id="3.30.360.90">
    <property type="match status" value="1"/>
</dbReference>
<dbReference type="Gene3D" id="2.60.40.4290">
    <property type="match status" value="1"/>
</dbReference>
<dbReference type="Proteomes" id="UP001164187">
    <property type="component" value="Chromosome"/>
</dbReference>
<evidence type="ECO:0000259" key="3">
    <source>
        <dbReference type="Pfam" id="PF17481"/>
    </source>
</evidence>
<dbReference type="Pfam" id="PF17481">
    <property type="entry name" value="Phage_sheath_domII"/>
    <property type="match status" value="1"/>
</dbReference>
<evidence type="ECO:0000313" key="6">
    <source>
        <dbReference type="Proteomes" id="UP001164187"/>
    </source>
</evidence>
<evidence type="ECO:0000313" key="5">
    <source>
        <dbReference type="EMBL" id="WAW15455.1"/>
    </source>
</evidence>
<dbReference type="Pfam" id="PF04984">
    <property type="entry name" value="Phage_sheath_1"/>
    <property type="match status" value="1"/>
</dbReference>
<evidence type="ECO:0000256" key="1">
    <source>
        <dbReference type="ARBA" id="ARBA00008005"/>
    </source>
</evidence>
<feature type="domain" description="Tail sheath protein subtilisin-like" evidence="2">
    <location>
        <begin position="182"/>
        <end position="333"/>
    </location>
</feature>
<proteinExistence type="inferred from homology"/>
<dbReference type="InterPro" id="IPR035326">
    <property type="entry name" value="Beta_sandwich_Seath"/>
</dbReference>
<name>A0ABY7JQS3_9FIRM</name>
<accession>A0ABY7JQS3</accession>
<dbReference type="Pfam" id="PF17482">
    <property type="entry name" value="Phage_sheath_1C"/>
    <property type="match status" value="1"/>
</dbReference>
<evidence type="ECO:0000259" key="4">
    <source>
        <dbReference type="Pfam" id="PF17482"/>
    </source>
</evidence>
<protein>
    <submittedName>
        <fullName evidence="5">Phage tail sheath subtilisin-like domain-containing protein</fullName>
    </submittedName>
</protein>